<dbReference type="EMBL" id="AMZH03004501">
    <property type="protein sequence ID" value="RRT69014.1"/>
    <property type="molecule type" value="Genomic_DNA"/>
</dbReference>
<dbReference type="Proteomes" id="UP000287651">
    <property type="component" value="Unassembled WGS sequence"/>
</dbReference>
<evidence type="ECO:0000313" key="1">
    <source>
        <dbReference type="EMBL" id="RRT69014.1"/>
    </source>
</evidence>
<protein>
    <submittedName>
        <fullName evidence="1">Uncharacterized protein</fullName>
    </submittedName>
</protein>
<reference evidence="1 2" key="1">
    <citation type="journal article" date="2014" name="Agronomy (Basel)">
        <title>A Draft Genome Sequence for Ensete ventricosum, the Drought-Tolerant Tree Against Hunger.</title>
        <authorList>
            <person name="Harrison J."/>
            <person name="Moore K.A."/>
            <person name="Paszkiewicz K."/>
            <person name="Jones T."/>
            <person name="Grant M."/>
            <person name="Ambacheew D."/>
            <person name="Muzemil S."/>
            <person name="Studholme D.J."/>
        </authorList>
    </citation>
    <scope>NUCLEOTIDE SEQUENCE [LARGE SCALE GENOMIC DNA]</scope>
</reference>
<gene>
    <name evidence="1" type="ORF">B296_00037787</name>
</gene>
<comment type="caution">
    <text evidence="1">The sequence shown here is derived from an EMBL/GenBank/DDBJ whole genome shotgun (WGS) entry which is preliminary data.</text>
</comment>
<accession>A0A444CYJ3</accession>
<evidence type="ECO:0000313" key="2">
    <source>
        <dbReference type="Proteomes" id="UP000287651"/>
    </source>
</evidence>
<organism evidence="1 2">
    <name type="scientific">Ensete ventricosum</name>
    <name type="common">Abyssinian banana</name>
    <name type="synonym">Musa ensete</name>
    <dbReference type="NCBI Taxonomy" id="4639"/>
    <lineage>
        <taxon>Eukaryota</taxon>
        <taxon>Viridiplantae</taxon>
        <taxon>Streptophyta</taxon>
        <taxon>Embryophyta</taxon>
        <taxon>Tracheophyta</taxon>
        <taxon>Spermatophyta</taxon>
        <taxon>Magnoliopsida</taxon>
        <taxon>Liliopsida</taxon>
        <taxon>Zingiberales</taxon>
        <taxon>Musaceae</taxon>
        <taxon>Ensete</taxon>
    </lineage>
</organism>
<dbReference type="AlphaFoldDB" id="A0A444CYJ3"/>
<proteinExistence type="predicted"/>
<name>A0A444CYJ3_ENSVE</name>
<sequence>MLGTYQSDRRLVRSVQLDTLIHHVLVCSVQFGTYRTNIRLIRRYDGSIPKSDCCACAKPWDIRLGRLMDKCQDTVSETRF</sequence>